<feature type="transmembrane region" description="Helical" evidence="11">
    <location>
        <begin position="208"/>
        <end position="229"/>
    </location>
</feature>
<proteinExistence type="inferred from homology"/>
<dbReference type="EMBL" id="JBHMCA010000035">
    <property type="protein sequence ID" value="MFB9445131.1"/>
    <property type="molecule type" value="Genomic_DNA"/>
</dbReference>
<keyword evidence="4" id="KW-0050">Antiport</keyword>
<organism evidence="13 14">
    <name type="scientific">Dactylosporangium vinaceum</name>
    <dbReference type="NCBI Taxonomy" id="53362"/>
    <lineage>
        <taxon>Bacteria</taxon>
        <taxon>Bacillati</taxon>
        <taxon>Actinomycetota</taxon>
        <taxon>Actinomycetes</taxon>
        <taxon>Micromonosporales</taxon>
        <taxon>Micromonosporaceae</taxon>
        <taxon>Dactylosporangium</taxon>
    </lineage>
</organism>
<feature type="transmembrane region" description="Helical" evidence="11">
    <location>
        <begin position="42"/>
        <end position="61"/>
    </location>
</feature>
<keyword evidence="7" id="KW-0915">Sodium</keyword>
<comment type="subcellular location">
    <subcellularLocation>
        <location evidence="1">Membrane</location>
        <topology evidence="1">Multi-pass membrane protein</topology>
    </subcellularLocation>
</comment>
<dbReference type="PANTHER" id="PTHR43562:SF3">
    <property type="entry name" value="SODIUM ION_PROTON EXCHANGER (EUROFUNG)"/>
    <property type="match status" value="1"/>
</dbReference>
<feature type="transmembrane region" description="Helical" evidence="11">
    <location>
        <begin position="250"/>
        <end position="282"/>
    </location>
</feature>
<dbReference type="InterPro" id="IPR006153">
    <property type="entry name" value="Cation/H_exchanger_TM"/>
</dbReference>
<evidence type="ECO:0000259" key="12">
    <source>
        <dbReference type="Pfam" id="PF00999"/>
    </source>
</evidence>
<feature type="transmembrane region" description="Helical" evidence="11">
    <location>
        <begin position="337"/>
        <end position="358"/>
    </location>
</feature>
<evidence type="ECO:0000313" key="13">
    <source>
        <dbReference type="EMBL" id="MFB9445131.1"/>
    </source>
</evidence>
<feature type="domain" description="Cation/H+ exchanger transmembrane" evidence="12">
    <location>
        <begin position="25"/>
        <end position="421"/>
    </location>
</feature>
<keyword evidence="8" id="KW-0406">Ion transport</keyword>
<accession>A0ABV5M8H4</accession>
<feature type="transmembrane region" description="Helical" evidence="11">
    <location>
        <begin position="305"/>
        <end position="325"/>
    </location>
</feature>
<feature type="transmembrane region" description="Helical" evidence="11">
    <location>
        <begin position="179"/>
        <end position="202"/>
    </location>
</feature>
<gene>
    <name evidence="13" type="ORF">ACFFTR_18805</name>
</gene>
<keyword evidence="3" id="KW-0813">Transport</keyword>
<name>A0ABV5M8H4_9ACTN</name>
<dbReference type="Proteomes" id="UP001589608">
    <property type="component" value="Unassembled WGS sequence"/>
</dbReference>
<keyword evidence="5 11" id="KW-0812">Transmembrane</keyword>
<dbReference type="Gene3D" id="1.20.1530.20">
    <property type="match status" value="1"/>
</dbReference>
<comment type="caution">
    <text evidence="13">The sequence shown here is derived from an EMBL/GenBank/DDBJ whole genome shotgun (WGS) entry which is preliminary data.</text>
</comment>
<evidence type="ECO:0000256" key="11">
    <source>
        <dbReference type="SAM" id="Phobius"/>
    </source>
</evidence>
<keyword evidence="10" id="KW-0739">Sodium transport</keyword>
<evidence type="ECO:0000256" key="9">
    <source>
        <dbReference type="ARBA" id="ARBA00023136"/>
    </source>
</evidence>
<protein>
    <submittedName>
        <fullName evidence="13">Cation:proton antiporter</fullName>
    </submittedName>
</protein>
<feature type="transmembrane region" description="Helical" evidence="11">
    <location>
        <begin position="12"/>
        <end position="30"/>
    </location>
</feature>
<dbReference type="Pfam" id="PF00999">
    <property type="entry name" value="Na_H_Exchanger"/>
    <property type="match status" value="1"/>
</dbReference>
<comment type="similarity">
    <text evidence="2">Belongs to the monovalent cation:proton antiporter 2 (CPA2) transporter (TC 2.A.37) family.</text>
</comment>
<sequence length="454" mass="46588">MTNPLPSLPAHSLLIFLVQIALLLLVALLLGRLAVKCKLPALVGELLTGVILGPSLVGNLAPGAMQWVFPNDAGQLHLVDAVGQVGVLLLVGVTGAQLDTAMIRRRGLTGLKVSLSGLLLPLALGLAAGFVVPAALLTGRTDRWVFALFLGVAMCVTAIPVIAKTLADMNLLHRDIGQLTLAAGSFDDAIGWFLLSVVAAAATTGVSGGSVVLSVAYLLGFLAAALVVGRPLVKYAMQLAARSSEGGVRMTVAVVLILGGAAATQAMGMEALFGAFIAGILIGRTRERPGELDARPGRPLWTDLAPLRTVVLSVLAPVFLATAGLRIDMTALGDPKVLVAGVSLLAIAIIGKFVGAYAGGRGSRLSHWESIALGAGMNSRGVVEVVVATTGLRLGVLSIATYTVVVLIAVVTSVMGPPILRAAMSRVEYTRAERERAEALAAAPQPAPAPADLH</sequence>
<feature type="transmembrane region" description="Helical" evidence="11">
    <location>
        <begin position="394"/>
        <end position="416"/>
    </location>
</feature>
<evidence type="ECO:0000256" key="7">
    <source>
        <dbReference type="ARBA" id="ARBA00023053"/>
    </source>
</evidence>
<feature type="transmembrane region" description="Helical" evidence="11">
    <location>
        <begin position="115"/>
        <end position="138"/>
    </location>
</feature>
<evidence type="ECO:0000256" key="1">
    <source>
        <dbReference type="ARBA" id="ARBA00004141"/>
    </source>
</evidence>
<dbReference type="PANTHER" id="PTHR43562">
    <property type="entry name" value="NAPA-TYPE SODIUM/HYDROGEN ANTIPORTER"/>
    <property type="match status" value="1"/>
</dbReference>
<evidence type="ECO:0000256" key="10">
    <source>
        <dbReference type="ARBA" id="ARBA00023201"/>
    </source>
</evidence>
<feature type="transmembrane region" description="Helical" evidence="11">
    <location>
        <begin position="81"/>
        <end position="103"/>
    </location>
</feature>
<feature type="transmembrane region" description="Helical" evidence="11">
    <location>
        <begin position="144"/>
        <end position="167"/>
    </location>
</feature>
<evidence type="ECO:0000313" key="14">
    <source>
        <dbReference type="Proteomes" id="UP001589608"/>
    </source>
</evidence>
<evidence type="ECO:0000256" key="5">
    <source>
        <dbReference type="ARBA" id="ARBA00022692"/>
    </source>
</evidence>
<evidence type="ECO:0000256" key="2">
    <source>
        <dbReference type="ARBA" id="ARBA00005551"/>
    </source>
</evidence>
<keyword evidence="14" id="KW-1185">Reference proteome</keyword>
<keyword evidence="6 11" id="KW-1133">Transmembrane helix</keyword>
<evidence type="ECO:0000256" key="6">
    <source>
        <dbReference type="ARBA" id="ARBA00022989"/>
    </source>
</evidence>
<dbReference type="RefSeq" id="WP_223095036.1">
    <property type="nucleotide sequence ID" value="NZ_CP061913.1"/>
</dbReference>
<dbReference type="InterPro" id="IPR038770">
    <property type="entry name" value="Na+/solute_symporter_sf"/>
</dbReference>
<reference evidence="13 14" key="1">
    <citation type="submission" date="2024-09" db="EMBL/GenBank/DDBJ databases">
        <authorList>
            <person name="Sun Q."/>
            <person name="Mori K."/>
        </authorList>
    </citation>
    <scope>NUCLEOTIDE SEQUENCE [LARGE SCALE GENOMIC DNA]</scope>
    <source>
        <strain evidence="13 14">JCM 3307</strain>
    </source>
</reference>
<keyword evidence="9 11" id="KW-0472">Membrane</keyword>
<evidence type="ECO:0000256" key="8">
    <source>
        <dbReference type="ARBA" id="ARBA00023065"/>
    </source>
</evidence>
<evidence type="ECO:0000256" key="4">
    <source>
        <dbReference type="ARBA" id="ARBA00022449"/>
    </source>
</evidence>
<evidence type="ECO:0000256" key="3">
    <source>
        <dbReference type="ARBA" id="ARBA00022448"/>
    </source>
</evidence>